<reference evidence="1" key="1">
    <citation type="journal article" date="2020" name="bioRxiv">
        <title>Chromosome-level reference genome of the European wasp spider Argiope bruennichi: a resource for studies on range expansion and evolutionary adaptation.</title>
        <authorList>
            <person name="Sheffer M.M."/>
            <person name="Hoppe A."/>
            <person name="Krehenwinkel H."/>
            <person name="Uhl G."/>
            <person name="Kuss A.W."/>
            <person name="Jensen L."/>
            <person name="Jensen C."/>
            <person name="Gillespie R.G."/>
            <person name="Hoff K.J."/>
            <person name="Prost S."/>
        </authorList>
    </citation>
    <scope>NUCLEOTIDE SEQUENCE</scope>
</reference>
<keyword evidence="2" id="KW-1185">Reference proteome</keyword>
<comment type="caution">
    <text evidence="1">The sequence shown here is derived from an EMBL/GenBank/DDBJ whole genome shotgun (WGS) entry which is preliminary data.</text>
</comment>
<dbReference type="Proteomes" id="UP000807504">
    <property type="component" value="Unassembled WGS sequence"/>
</dbReference>
<dbReference type="EMBL" id="JABXBU010002072">
    <property type="protein sequence ID" value="KAF8776782.1"/>
    <property type="molecule type" value="Genomic_DNA"/>
</dbReference>
<accession>A0A8T0ELQ9</accession>
<evidence type="ECO:0000313" key="2">
    <source>
        <dbReference type="Proteomes" id="UP000807504"/>
    </source>
</evidence>
<reference evidence="1" key="2">
    <citation type="submission" date="2020-06" db="EMBL/GenBank/DDBJ databases">
        <authorList>
            <person name="Sheffer M."/>
        </authorList>
    </citation>
    <scope>NUCLEOTIDE SEQUENCE</scope>
</reference>
<dbReference type="AlphaFoldDB" id="A0A8T0ELQ9"/>
<sequence>MGSWDYGAALGALARLNYGLKGFAVAGALGGCPRVWGGEPKNPTLGINGMTMDEFRFFFPPRKGNTRIKKDRLNELKKEL</sequence>
<organism evidence="1 2">
    <name type="scientific">Argiope bruennichi</name>
    <name type="common">Wasp spider</name>
    <name type="synonym">Aranea bruennichi</name>
    <dbReference type="NCBI Taxonomy" id="94029"/>
    <lineage>
        <taxon>Eukaryota</taxon>
        <taxon>Metazoa</taxon>
        <taxon>Ecdysozoa</taxon>
        <taxon>Arthropoda</taxon>
        <taxon>Chelicerata</taxon>
        <taxon>Arachnida</taxon>
        <taxon>Araneae</taxon>
        <taxon>Araneomorphae</taxon>
        <taxon>Entelegynae</taxon>
        <taxon>Araneoidea</taxon>
        <taxon>Araneidae</taxon>
        <taxon>Argiope</taxon>
    </lineage>
</organism>
<protein>
    <submittedName>
        <fullName evidence="1">Uncharacterized protein</fullName>
    </submittedName>
</protein>
<name>A0A8T0ELQ9_ARGBR</name>
<gene>
    <name evidence="1" type="ORF">HNY73_013728</name>
</gene>
<proteinExistence type="predicted"/>
<evidence type="ECO:0000313" key="1">
    <source>
        <dbReference type="EMBL" id="KAF8776782.1"/>
    </source>
</evidence>